<dbReference type="EMBL" id="KZ819923">
    <property type="protein sequence ID" value="PWN50529.1"/>
    <property type="molecule type" value="Genomic_DNA"/>
</dbReference>
<dbReference type="Proteomes" id="UP000245626">
    <property type="component" value="Unassembled WGS sequence"/>
</dbReference>
<accession>A0ACD0NXT1</accession>
<reference evidence="1 2" key="1">
    <citation type="journal article" date="2018" name="Mol. Biol. Evol.">
        <title>Broad Genomic Sampling Reveals a Smut Pathogenic Ancestry of the Fungal Clade Ustilaginomycotina.</title>
        <authorList>
            <person name="Kijpornyongpan T."/>
            <person name="Mondo S.J."/>
            <person name="Barry K."/>
            <person name="Sandor L."/>
            <person name="Lee J."/>
            <person name="Lipzen A."/>
            <person name="Pangilinan J."/>
            <person name="LaButti K."/>
            <person name="Hainaut M."/>
            <person name="Henrissat B."/>
            <person name="Grigoriev I.V."/>
            <person name="Spatafora J.W."/>
            <person name="Aime M.C."/>
        </authorList>
    </citation>
    <scope>NUCLEOTIDE SEQUENCE [LARGE SCALE GENOMIC DNA]</scope>
    <source>
        <strain evidence="1 2">SA 807</strain>
    </source>
</reference>
<sequence length="556" mass="59740">MQSEGNATAGPKSGINSFADAVGVVERAFRFRSRYNQEEYTSSSSRRTSQINTTFTVDPSTLSLDLESGFPRISDEKLSALFPGKGGEEVRKCVKLALDEMELNFKLDPRSLGEPSESNKGHRAIADLLSRIEIVQDGRNPQGIAGKEGLDGHTSGRSEGDSRDGKGGGGSRASGSGQRGGGTVLSPPRTYETHDLLKAIDRKDAETIIAIRDANFDLLLDLSQGGKKPSAPSTAVSGASSGSSNTPLGYCIGLGKGWEGISIVLIGAISKFINNLPEEDEASFDTSSLPALAPGQGIGHARTKKPKKVELDPRTLTRLRKIRVNLKLAIDHSISTDQTRLLASYLQTLVMSEGSHFIRSSTEAVQHAIRTSVASRQSLTRASQATSDGSATKSASSSDTPDAVSLARSFVLQFVTDSLKHKKDRVAAVKDYVSNATGDLILMALWQCVKLHANELGDLSGSEIQDDPDLIHELPIYFFARDDRITVAFTERIDSLHKLLESRKGNVGGGGGNQRGARSPWIWKLSKSIVEEIRAGTRRLNSIERLAIVEGKLGSI</sequence>
<evidence type="ECO:0000313" key="1">
    <source>
        <dbReference type="EMBL" id="PWN50529.1"/>
    </source>
</evidence>
<gene>
    <name evidence="1" type="ORF">IE53DRAFT_362308</name>
</gene>
<keyword evidence="2" id="KW-1185">Reference proteome</keyword>
<proteinExistence type="predicted"/>
<evidence type="ECO:0000313" key="2">
    <source>
        <dbReference type="Proteomes" id="UP000245626"/>
    </source>
</evidence>
<protein>
    <submittedName>
        <fullName evidence="1">Uncharacterized protein</fullName>
    </submittedName>
</protein>
<organism evidence="1 2">
    <name type="scientific">Violaceomyces palustris</name>
    <dbReference type="NCBI Taxonomy" id="1673888"/>
    <lineage>
        <taxon>Eukaryota</taxon>
        <taxon>Fungi</taxon>
        <taxon>Dikarya</taxon>
        <taxon>Basidiomycota</taxon>
        <taxon>Ustilaginomycotina</taxon>
        <taxon>Ustilaginomycetes</taxon>
        <taxon>Violaceomycetales</taxon>
        <taxon>Violaceomycetaceae</taxon>
        <taxon>Violaceomyces</taxon>
    </lineage>
</organism>
<name>A0ACD0NXT1_9BASI</name>